<protein>
    <recommendedName>
        <fullName evidence="1">non-specific serine/threonine protein kinase</fullName>
        <ecNumber evidence="1">2.7.11.1</ecNumber>
    </recommendedName>
</protein>
<feature type="compositionally biased region" description="Basic and acidic residues" evidence="7">
    <location>
        <begin position="289"/>
        <end position="301"/>
    </location>
</feature>
<dbReference type="EC" id="2.7.11.1" evidence="1"/>
<evidence type="ECO:0000256" key="4">
    <source>
        <dbReference type="ARBA" id="ARBA00022741"/>
    </source>
</evidence>
<dbReference type="GO" id="GO:0004674">
    <property type="term" value="F:protein serine/threonine kinase activity"/>
    <property type="evidence" value="ECO:0007669"/>
    <property type="project" value="UniProtKB-KW"/>
</dbReference>
<evidence type="ECO:0000259" key="8">
    <source>
        <dbReference type="PROSITE" id="PS50011"/>
    </source>
</evidence>
<dbReference type="Pfam" id="PF00069">
    <property type="entry name" value="Pkinase"/>
    <property type="match status" value="1"/>
</dbReference>
<evidence type="ECO:0000256" key="5">
    <source>
        <dbReference type="ARBA" id="ARBA00022777"/>
    </source>
</evidence>
<dbReference type="Gene3D" id="3.30.200.20">
    <property type="entry name" value="Phosphorylase Kinase, domain 1"/>
    <property type="match status" value="1"/>
</dbReference>
<dbReference type="Gene3D" id="1.10.510.10">
    <property type="entry name" value="Transferase(Phosphotransferase) domain 1"/>
    <property type="match status" value="1"/>
</dbReference>
<keyword evidence="3" id="KW-0808">Transferase</keyword>
<name>A0AAU3I6Q6_9ACTN</name>
<keyword evidence="5 9" id="KW-0418">Kinase</keyword>
<proteinExistence type="predicted"/>
<feature type="compositionally biased region" description="Gly residues" evidence="7">
    <location>
        <begin position="302"/>
        <end position="312"/>
    </location>
</feature>
<dbReference type="SMART" id="SM00220">
    <property type="entry name" value="S_TKc"/>
    <property type="match status" value="1"/>
</dbReference>
<dbReference type="PROSITE" id="PS50011">
    <property type="entry name" value="PROTEIN_KINASE_DOM"/>
    <property type="match status" value="1"/>
</dbReference>
<feature type="region of interest" description="Disordered" evidence="7">
    <location>
        <begin position="344"/>
        <end position="397"/>
    </location>
</feature>
<feature type="region of interest" description="Disordered" evidence="7">
    <location>
        <begin position="276"/>
        <end position="312"/>
    </location>
</feature>
<evidence type="ECO:0000256" key="2">
    <source>
        <dbReference type="ARBA" id="ARBA00022527"/>
    </source>
</evidence>
<accession>A0AAU3I6Q6</accession>
<gene>
    <name evidence="9" type="ORF">OG699_39590</name>
</gene>
<sequence>MTMAKAHDSAGELIAGRYRLLDAFLREEGRVLWHGEDTAFGRPVVLTRSRAAGHGGEETPEPAADRILRTAEILGPACHGGVAAVLDVVEEPGFLWTVTERPPGAPLSELLLHGRVDHVRAAGIGLGVLDVLTAAHREGVVHRELGPSQVWSDEHGTVTVTGFGLTASADAPRVTAPSYASPEQARGEGGAPAADLWALGAMMYALVEGRPAVRDRGEAEATLRAVDRLPVRAPRSAGPLAPAILGLLRWDPVERVPEAVVRESLTRILRQNFEEVTPPEPLPDLLDPAGDHRDGRVEGEGKGQPGRSRGGLPVGRPVLLGAALAVTVAGALVFASMDGLPGGNGASASGPAASRAATRAPSATPTGAGAPAGRGTPTASAKPSPSSPSPSATAGTTLPSGFSLYRAPQGFAVALPSGWKPVETQSSDDLAYRVTFGASGDPRTLAVTYSTQLGPDPVAVWSDLEPSLRAVSTGYERVGAIRPVTYRGMKGADMEWYSVSQGVRVRTLGRGFLIGGHRGFSLRWTTPADDWDTAANRQALKVFFDSFRTGTQ</sequence>
<keyword evidence="6" id="KW-0067">ATP-binding</keyword>
<dbReference type="CDD" id="cd14014">
    <property type="entry name" value="STKc_PknB_like"/>
    <property type="match status" value="1"/>
</dbReference>
<evidence type="ECO:0000256" key="1">
    <source>
        <dbReference type="ARBA" id="ARBA00012513"/>
    </source>
</evidence>
<evidence type="ECO:0000256" key="7">
    <source>
        <dbReference type="SAM" id="MobiDB-lite"/>
    </source>
</evidence>
<feature type="compositionally biased region" description="Low complexity" evidence="7">
    <location>
        <begin position="346"/>
        <end position="397"/>
    </location>
</feature>
<evidence type="ECO:0000256" key="3">
    <source>
        <dbReference type="ARBA" id="ARBA00022679"/>
    </source>
</evidence>
<evidence type="ECO:0000313" key="9">
    <source>
        <dbReference type="EMBL" id="WTZ13545.1"/>
    </source>
</evidence>
<dbReference type="InterPro" id="IPR011009">
    <property type="entry name" value="Kinase-like_dom_sf"/>
</dbReference>
<keyword evidence="4" id="KW-0547">Nucleotide-binding</keyword>
<keyword evidence="2 9" id="KW-0723">Serine/threonine-protein kinase</keyword>
<dbReference type="SUPFAM" id="SSF56112">
    <property type="entry name" value="Protein kinase-like (PK-like)"/>
    <property type="match status" value="1"/>
</dbReference>
<feature type="domain" description="Protein kinase" evidence="8">
    <location>
        <begin position="1"/>
        <end position="269"/>
    </location>
</feature>
<organism evidence="9">
    <name type="scientific">Streptomyces sp. NBC_01393</name>
    <dbReference type="NCBI Taxonomy" id="2903851"/>
    <lineage>
        <taxon>Bacteria</taxon>
        <taxon>Bacillati</taxon>
        <taxon>Actinomycetota</taxon>
        <taxon>Actinomycetes</taxon>
        <taxon>Kitasatosporales</taxon>
        <taxon>Streptomycetaceae</taxon>
        <taxon>Streptomyces</taxon>
    </lineage>
</organism>
<evidence type="ECO:0000256" key="6">
    <source>
        <dbReference type="ARBA" id="ARBA00022840"/>
    </source>
</evidence>
<dbReference type="PANTHER" id="PTHR43289:SF6">
    <property type="entry name" value="SERINE_THREONINE-PROTEIN KINASE NEKL-3"/>
    <property type="match status" value="1"/>
</dbReference>
<dbReference type="EMBL" id="CP109546">
    <property type="protein sequence ID" value="WTZ13545.1"/>
    <property type="molecule type" value="Genomic_DNA"/>
</dbReference>
<dbReference type="InterPro" id="IPR000719">
    <property type="entry name" value="Prot_kinase_dom"/>
</dbReference>
<dbReference type="PANTHER" id="PTHR43289">
    <property type="entry name" value="MITOGEN-ACTIVATED PROTEIN KINASE KINASE KINASE 20-RELATED"/>
    <property type="match status" value="1"/>
</dbReference>
<reference evidence="9" key="1">
    <citation type="submission" date="2022-10" db="EMBL/GenBank/DDBJ databases">
        <title>The complete genomes of actinobacterial strains from the NBC collection.</title>
        <authorList>
            <person name="Joergensen T.S."/>
            <person name="Alvarez Arevalo M."/>
            <person name="Sterndorff E.B."/>
            <person name="Faurdal D."/>
            <person name="Vuksanovic O."/>
            <person name="Mourched A.-S."/>
            <person name="Charusanti P."/>
            <person name="Shaw S."/>
            <person name="Blin K."/>
            <person name="Weber T."/>
        </authorList>
    </citation>
    <scope>NUCLEOTIDE SEQUENCE</scope>
    <source>
        <strain evidence="9">NBC_01393</strain>
    </source>
</reference>
<dbReference type="GO" id="GO:0005524">
    <property type="term" value="F:ATP binding"/>
    <property type="evidence" value="ECO:0007669"/>
    <property type="project" value="UniProtKB-KW"/>
</dbReference>
<dbReference type="AlphaFoldDB" id="A0AAU3I6Q6"/>